<keyword evidence="2" id="KW-1185">Reference proteome</keyword>
<protein>
    <submittedName>
        <fullName evidence="1">Uncharacterized protein</fullName>
    </submittedName>
</protein>
<dbReference type="EMBL" id="JACEIK010001573">
    <property type="protein sequence ID" value="MCD7470482.1"/>
    <property type="molecule type" value="Genomic_DNA"/>
</dbReference>
<organism evidence="1 2">
    <name type="scientific">Datura stramonium</name>
    <name type="common">Jimsonweed</name>
    <name type="synonym">Common thornapple</name>
    <dbReference type="NCBI Taxonomy" id="4076"/>
    <lineage>
        <taxon>Eukaryota</taxon>
        <taxon>Viridiplantae</taxon>
        <taxon>Streptophyta</taxon>
        <taxon>Embryophyta</taxon>
        <taxon>Tracheophyta</taxon>
        <taxon>Spermatophyta</taxon>
        <taxon>Magnoliopsida</taxon>
        <taxon>eudicotyledons</taxon>
        <taxon>Gunneridae</taxon>
        <taxon>Pentapetalae</taxon>
        <taxon>asterids</taxon>
        <taxon>lamiids</taxon>
        <taxon>Solanales</taxon>
        <taxon>Solanaceae</taxon>
        <taxon>Solanoideae</taxon>
        <taxon>Datureae</taxon>
        <taxon>Datura</taxon>
    </lineage>
</organism>
<feature type="non-terminal residue" evidence="1">
    <location>
        <position position="1"/>
    </location>
</feature>
<proteinExistence type="predicted"/>
<gene>
    <name evidence="1" type="ORF">HAX54_010392</name>
</gene>
<dbReference type="Proteomes" id="UP000823775">
    <property type="component" value="Unassembled WGS sequence"/>
</dbReference>
<evidence type="ECO:0000313" key="1">
    <source>
        <dbReference type="EMBL" id="MCD7470482.1"/>
    </source>
</evidence>
<name>A0ABS8TG71_DATST</name>
<reference evidence="1 2" key="1">
    <citation type="journal article" date="2021" name="BMC Genomics">
        <title>Datura genome reveals duplications of psychoactive alkaloid biosynthetic genes and high mutation rate following tissue culture.</title>
        <authorList>
            <person name="Rajewski A."/>
            <person name="Carter-House D."/>
            <person name="Stajich J."/>
            <person name="Litt A."/>
        </authorList>
    </citation>
    <scope>NUCLEOTIDE SEQUENCE [LARGE SCALE GENOMIC DNA]</scope>
    <source>
        <strain evidence="1">AR-01</strain>
    </source>
</reference>
<evidence type="ECO:0000313" key="2">
    <source>
        <dbReference type="Proteomes" id="UP000823775"/>
    </source>
</evidence>
<comment type="caution">
    <text evidence="1">The sequence shown here is derived from an EMBL/GenBank/DDBJ whole genome shotgun (WGS) entry which is preliminary data.</text>
</comment>
<sequence>ALTVASPSRASLLHVYMNLRAVFFHSPSRASGLTMPYTLVCATARVRVTQLCTTAQKCLYGQMRIILTLEL</sequence>
<accession>A0ABS8TG71</accession>